<feature type="signal peptide" evidence="2">
    <location>
        <begin position="1"/>
        <end position="24"/>
    </location>
</feature>
<feature type="chain" id="PRO_5047544035" evidence="2">
    <location>
        <begin position="25"/>
        <end position="255"/>
    </location>
</feature>
<gene>
    <name evidence="4" type="ORF">HCJ95_05630</name>
</gene>
<dbReference type="PROSITE" id="PS51257">
    <property type="entry name" value="PROKAR_LIPOPROTEIN"/>
    <property type="match status" value="1"/>
</dbReference>
<evidence type="ECO:0000256" key="2">
    <source>
        <dbReference type="SAM" id="SignalP"/>
    </source>
</evidence>
<feature type="compositionally biased region" description="Polar residues" evidence="1">
    <location>
        <begin position="148"/>
        <end position="166"/>
    </location>
</feature>
<evidence type="ECO:0000259" key="3">
    <source>
        <dbReference type="Pfam" id="PF13349"/>
    </source>
</evidence>
<sequence length="255" mass="26879">MTRSARTRAALACVAVALVATATACGGDAGDDKHPEHRSFALHGRTLTVDSDNSTLEVVASDAVKAGTVEVTRWFSGSVLIGTDPHATWSLKDDRLVLRLKCAGLVADCSARHRVEVPRGVQVKVEDRDGTVRAHGFKDALDIRSTNGTVRVSDSSGPLQLASNNGSVRAEVSSRRVRATTRNGSVHLELAQVPDLVDARSANGSLGITLPRAGYRVTTATRTGSTHVSVPRDDAARHVVTARTTNGSIKVTTAD</sequence>
<organism evidence="4 5">
    <name type="scientific">Streptomyces thermoviolaceus subsp. thermoviolaceus</name>
    <dbReference type="NCBI Taxonomy" id="66860"/>
    <lineage>
        <taxon>Bacteria</taxon>
        <taxon>Bacillati</taxon>
        <taxon>Actinomycetota</taxon>
        <taxon>Actinomycetes</taxon>
        <taxon>Kitasatosporales</taxon>
        <taxon>Streptomycetaceae</taxon>
        <taxon>Streptomyces</taxon>
    </lineage>
</organism>
<dbReference type="InterPro" id="IPR025164">
    <property type="entry name" value="Toastrack_DUF4097"/>
</dbReference>
<evidence type="ECO:0000313" key="4">
    <source>
        <dbReference type="EMBL" id="NJP13788.1"/>
    </source>
</evidence>
<keyword evidence="2" id="KW-0732">Signal</keyword>
<reference evidence="4 5" key="1">
    <citation type="submission" date="2020-03" db="EMBL/GenBank/DDBJ databases">
        <title>WGS of actinomycetes isolated from Thailand.</title>
        <authorList>
            <person name="Thawai C."/>
        </authorList>
    </citation>
    <scope>NUCLEOTIDE SEQUENCE [LARGE SCALE GENOMIC DNA]</scope>
    <source>
        <strain evidence="4 5">NBRC 13905</strain>
    </source>
</reference>
<evidence type="ECO:0000256" key="1">
    <source>
        <dbReference type="SAM" id="MobiDB-lite"/>
    </source>
</evidence>
<dbReference type="RefSeq" id="WP_125497559.1">
    <property type="nucleotide sequence ID" value="NZ_BMVZ01000012.1"/>
</dbReference>
<dbReference type="Proteomes" id="UP000635996">
    <property type="component" value="Unassembled WGS sequence"/>
</dbReference>
<evidence type="ECO:0000313" key="5">
    <source>
        <dbReference type="Proteomes" id="UP000635996"/>
    </source>
</evidence>
<accession>A0ABX0YP11</accession>
<keyword evidence="5" id="KW-1185">Reference proteome</keyword>
<protein>
    <submittedName>
        <fullName evidence="4">DUF4097 domain-containing protein</fullName>
    </submittedName>
</protein>
<feature type="region of interest" description="Disordered" evidence="1">
    <location>
        <begin position="148"/>
        <end position="167"/>
    </location>
</feature>
<name>A0ABX0YP11_STRTL</name>
<dbReference type="Pfam" id="PF13349">
    <property type="entry name" value="DUF4097"/>
    <property type="match status" value="1"/>
</dbReference>
<dbReference type="EMBL" id="JAATEL010000004">
    <property type="protein sequence ID" value="NJP13788.1"/>
    <property type="molecule type" value="Genomic_DNA"/>
</dbReference>
<proteinExistence type="predicted"/>
<feature type="domain" description="DUF4097" evidence="3">
    <location>
        <begin position="122"/>
        <end position="251"/>
    </location>
</feature>
<comment type="caution">
    <text evidence="4">The sequence shown here is derived from an EMBL/GenBank/DDBJ whole genome shotgun (WGS) entry which is preliminary data.</text>
</comment>